<feature type="compositionally biased region" description="Low complexity" evidence="2">
    <location>
        <begin position="140"/>
        <end position="155"/>
    </location>
</feature>
<evidence type="ECO:0000256" key="2">
    <source>
        <dbReference type="SAM" id="MobiDB-lite"/>
    </source>
</evidence>
<gene>
    <name evidence="5" type="ORF">B0I28_103123</name>
</gene>
<keyword evidence="6" id="KW-1185">Reference proteome</keyword>
<feature type="domain" description="OmpA-like" evidence="4">
    <location>
        <begin position="173"/>
        <end position="291"/>
    </location>
</feature>
<protein>
    <submittedName>
        <fullName evidence="5">Flagellar motor protein MotB</fullName>
    </submittedName>
</protein>
<accession>A0A2T0UNY5</accession>
<dbReference type="Gene3D" id="1.25.40.10">
    <property type="entry name" value="Tetratricopeptide repeat domain"/>
    <property type="match status" value="1"/>
</dbReference>
<keyword evidence="5" id="KW-0282">Flagellum</keyword>
<sequence length="291" mass="30037">MTAATTRAALAEAAGHARAGRYDLARRALEPVGDDADALDLLARVHAQQGDLAAADGYWARVQALDPAHEGAREGRRRIRRIWSRRPKPVARRVGAAAAVLLLVAAGTAAGRLLSPAPEEDRAVADELDRLASAVDALESTEAPEPTEAPSTASPLDPVLASLQDPRWTATAEDGHVSVVLAESLFPDGGTALPDDSGDFLADLAAAVEGLHVTVVGHTNDIPTGPGSRYDDNAALGLARALAAAQALADAGGPALADIGIATAADEDPPYPNDTEADRTRNQTVTFLVTP</sequence>
<feature type="region of interest" description="Disordered" evidence="2">
    <location>
        <begin position="139"/>
        <end position="159"/>
    </location>
</feature>
<feature type="transmembrane region" description="Helical" evidence="3">
    <location>
        <begin position="94"/>
        <end position="114"/>
    </location>
</feature>
<keyword evidence="3" id="KW-0812">Transmembrane</keyword>
<keyword evidence="5" id="KW-0969">Cilium</keyword>
<evidence type="ECO:0000259" key="4">
    <source>
        <dbReference type="PROSITE" id="PS51123"/>
    </source>
</evidence>
<keyword evidence="3" id="KW-1133">Transmembrane helix</keyword>
<dbReference type="OrthoDB" id="5146906at2"/>
<dbReference type="Pfam" id="PF00691">
    <property type="entry name" value="OmpA"/>
    <property type="match status" value="1"/>
</dbReference>
<evidence type="ECO:0000256" key="3">
    <source>
        <dbReference type="SAM" id="Phobius"/>
    </source>
</evidence>
<evidence type="ECO:0000313" key="6">
    <source>
        <dbReference type="Proteomes" id="UP000238176"/>
    </source>
</evidence>
<keyword evidence="5" id="KW-0966">Cell projection</keyword>
<dbReference type="InterPro" id="IPR006665">
    <property type="entry name" value="OmpA-like"/>
</dbReference>
<dbReference type="Proteomes" id="UP000238176">
    <property type="component" value="Unassembled WGS sequence"/>
</dbReference>
<comment type="caution">
    <text evidence="5">The sequence shown here is derived from an EMBL/GenBank/DDBJ whole genome shotgun (WGS) entry which is preliminary data.</text>
</comment>
<dbReference type="InterPro" id="IPR011990">
    <property type="entry name" value="TPR-like_helical_dom_sf"/>
</dbReference>
<dbReference type="SUPFAM" id="SSF48452">
    <property type="entry name" value="TPR-like"/>
    <property type="match status" value="1"/>
</dbReference>
<dbReference type="Gene3D" id="3.30.1330.60">
    <property type="entry name" value="OmpA-like domain"/>
    <property type="match status" value="1"/>
</dbReference>
<dbReference type="InterPro" id="IPR036737">
    <property type="entry name" value="OmpA-like_sf"/>
</dbReference>
<keyword evidence="1 3" id="KW-0472">Membrane</keyword>
<dbReference type="AlphaFoldDB" id="A0A2T0UNY5"/>
<organism evidence="5 6">
    <name type="scientific">Glycomyces artemisiae</name>
    <dbReference type="NCBI Taxonomy" id="1076443"/>
    <lineage>
        <taxon>Bacteria</taxon>
        <taxon>Bacillati</taxon>
        <taxon>Actinomycetota</taxon>
        <taxon>Actinomycetes</taxon>
        <taxon>Glycomycetales</taxon>
        <taxon>Glycomycetaceae</taxon>
        <taxon>Glycomyces</taxon>
    </lineage>
</organism>
<evidence type="ECO:0000256" key="1">
    <source>
        <dbReference type="PROSITE-ProRule" id="PRU00473"/>
    </source>
</evidence>
<proteinExistence type="predicted"/>
<evidence type="ECO:0000313" key="5">
    <source>
        <dbReference type="EMBL" id="PRY59649.1"/>
    </source>
</evidence>
<name>A0A2T0UNY5_9ACTN</name>
<dbReference type="EMBL" id="PVTJ01000003">
    <property type="protein sequence ID" value="PRY59649.1"/>
    <property type="molecule type" value="Genomic_DNA"/>
</dbReference>
<dbReference type="PROSITE" id="PS51123">
    <property type="entry name" value="OMPA_2"/>
    <property type="match status" value="1"/>
</dbReference>
<dbReference type="RefSeq" id="WP_106363571.1">
    <property type="nucleotide sequence ID" value="NZ_PVTJ01000003.1"/>
</dbReference>
<dbReference type="GO" id="GO:0016020">
    <property type="term" value="C:membrane"/>
    <property type="evidence" value="ECO:0007669"/>
    <property type="project" value="UniProtKB-UniRule"/>
</dbReference>
<dbReference type="SUPFAM" id="SSF103088">
    <property type="entry name" value="OmpA-like"/>
    <property type="match status" value="1"/>
</dbReference>
<reference evidence="5 6" key="1">
    <citation type="submission" date="2018-03" db="EMBL/GenBank/DDBJ databases">
        <title>Genomic Encyclopedia of Type Strains, Phase III (KMG-III): the genomes of soil and plant-associated and newly described type strains.</title>
        <authorList>
            <person name="Whitman W."/>
        </authorList>
    </citation>
    <scope>NUCLEOTIDE SEQUENCE [LARGE SCALE GENOMIC DNA]</scope>
    <source>
        <strain evidence="5 6">CGMCC 4.7067</strain>
    </source>
</reference>